<protein>
    <submittedName>
        <fullName evidence="1">Uncharacterized protein</fullName>
    </submittedName>
</protein>
<dbReference type="EMBL" id="VMRY01000003">
    <property type="protein sequence ID" value="TVT59851.1"/>
    <property type="molecule type" value="Genomic_DNA"/>
</dbReference>
<evidence type="ECO:0000313" key="2">
    <source>
        <dbReference type="Proteomes" id="UP000317355"/>
    </source>
</evidence>
<organism evidence="1 2">
    <name type="scientific">Sedimenticola thiotaurini</name>
    <dbReference type="NCBI Taxonomy" id="1543721"/>
    <lineage>
        <taxon>Bacteria</taxon>
        <taxon>Pseudomonadati</taxon>
        <taxon>Pseudomonadota</taxon>
        <taxon>Gammaproteobacteria</taxon>
        <taxon>Chromatiales</taxon>
        <taxon>Sedimenticolaceae</taxon>
        <taxon>Sedimenticola</taxon>
    </lineage>
</organism>
<dbReference type="AlphaFoldDB" id="A0A558DFQ7"/>
<sequence length="117" mass="13559">MSERVNGERDKVIAALSFPRLLMEREMKEQSCDQHYQFNEHIDECNDCLYALECQSNSDRLSVENLRNASAAELNKLLAFGYEYVSYQPSRDDHETELCDCQSCGWIRDVTPLLESV</sequence>
<proteinExistence type="predicted"/>
<reference evidence="1 2" key="1">
    <citation type="submission" date="2019-07" db="EMBL/GenBank/DDBJ databases">
        <title>The pathways for chlorine oxyanion respiration interact through the shared metabolite chlorate.</title>
        <authorList>
            <person name="Barnum T.P."/>
            <person name="Cheng Y."/>
            <person name="Hill K.A."/>
            <person name="Lucas L.N."/>
            <person name="Carlson H.K."/>
            <person name="Coates J.D."/>
        </authorList>
    </citation>
    <scope>NUCLEOTIDE SEQUENCE [LARGE SCALE GENOMIC DNA]</scope>
    <source>
        <strain evidence="1">BK-3</strain>
    </source>
</reference>
<name>A0A558DFQ7_9GAMM</name>
<evidence type="ECO:0000313" key="1">
    <source>
        <dbReference type="EMBL" id="TVT59851.1"/>
    </source>
</evidence>
<gene>
    <name evidence="1" type="ORF">FHK82_02405</name>
</gene>
<dbReference type="Proteomes" id="UP000317355">
    <property type="component" value="Unassembled WGS sequence"/>
</dbReference>
<accession>A0A558DFQ7</accession>
<comment type="caution">
    <text evidence="1">The sequence shown here is derived from an EMBL/GenBank/DDBJ whole genome shotgun (WGS) entry which is preliminary data.</text>
</comment>